<dbReference type="GO" id="GO:0042973">
    <property type="term" value="F:glucan endo-1,3-beta-D-glucosidase activity"/>
    <property type="evidence" value="ECO:0007669"/>
    <property type="project" value="TreeGrafter"/>
</dbReference>
<dbReference type="GO" id="GO:0071555">
    <property type="term" value="P:cell wall organization"/>
    <property type="evidence" value="ECO:0007669"/>
    <property type="project" value="UniProtKB-KW"/>
</dbReference>
<dbReference type="InterPro" id="IPR017853">
    <property type="entry name" value="GH"/>
</dbReference>
<evidence type="ECO:0000256" key="5">
    <source>
        <dbReference type="ARBA" id="ARBA00022525"/>
    </source>
</evidence>
<gene>
    <name evidence="16" type="ORF">DIS18_05095</name>
</gene>
<protein>
    <recommendedName>
        <fullName evidence="15">Endo-1,3-beta-glucanase btgC</fullName>
    </recommendedName>
    <alternativeName>
        <fullName evidence="14">Laminarinase btgC</fullName>
    </alternativeName>
</protein>
<evidence type="ECO:0000256" key="9">
    <source>
        <dbReference type="ARBA" id="ARBA00023180"/>
    </source>
</evidence>
<keyword evidence="4" id="KW-0134">Cell wall</keyword>
<comment type="subcellular location">
    <subcellularLocation>
        <location evidence="2">Cell membrane</location>
    </subcellularLocation>
    <subcellularLocation>
        <location evidence="1">Secreted</location>
        <location evidence="1">Cell wall</location>
    </subcellularLocation>
</comment>
<dbReference type="PANTHER" id="PTHR16631:SF17">
    <property type="entry name" value="GLUCAN ENDO-1,3-BETA-GLUCOSIDASE BTGC"/>
    <property type="match status" value="1"/>
</dbReference>
<dbReference type="GO" id="GO:0005886">
    <property type="term" value="C:plasma membrane"/>
    <property type="evidence" value="ECO:0007669"/>
    <property type="project" value="UniProtKB-SubCell"/>
</dbReference>
<dbReference type="EMBL" id="QFRI01000001">
    <property type="protein sequence ID" value="PWH83931.1"/>
    <property type="molecule type" value="Genomic_DNA"/>
</dbReference>
<keyword evidence="12" id="KW-0624">Polysaccharide degradation</keyword>
<dbReference type="Gene3D" id="3.20.20.80">
    <property type="entry name" value="Glycosidases"/>
    <property type="match status" value="1"/>
</dbReference>
<evidence type="ECO:0000313" key="17">
    <source>
        <dbReference type="Proteomes" id="UP000245375"/>
    </source>
</evidence>
<name>A0A2U2X842_9FLAO</name>
<dbReference type="RefSeq" id="WP_109351936.1">
    <property type="nucleotide sequence ID" value="NZ_QFRI01000001.1"/>
</dbReference>
<evidence type="ECO:0000256" key="12">
    <source>
        <dbReference type="ARBA" id="ARBA00023326"/>
    </source>
</evidence>
<dbReference type="AlphaFoldDB" id="A0A2U2X842"/>
<dbReference type="SUPFAM" id="SSF51445">
    <property type="entry name" value="(Trans)glycosidases"/>
    <property type="match status" value="1"/>
</dbReference>
<evidence type="ECO:0000256" key="1">
    <source>
        <dbReference type="ARBA" id="ARBA00004191"/>
    </source>
</evidence>
<accession>A0A2U2X842</accession>
<dbReference type="PANTHER" id="PTHR16631">
    <property type="entry name" value="GLUCAN 1,3-BETA-GLUCOSIDASE"/>
    <property type="match status" value="1"/>
</dbReference>
<evidence type="ECO:0000256" key="4">
    <source>
        <dbReference type="ARBA" id="ARBA00022512"/>
    </source>
</evidence>
<keyword evidence="7 16" id="KW-0378">Hydrolase</keyword>
<comment type="function">
    <text evidence="13">Glucanases play a role in cell expansion during growth, in cell-cell fusion during mating, and in spore release during sporulation. This enzyme may be involved in beta-glucan degradation. Active on laminarin and lichenan.</text>
</comment>
<keyword evidence="9" id="KW-0325">Glycoprotein</keyword>
<evidence type="ECO:0000256" key="6">
    <source>
        <dbReference type="ARBA" id="ARBA00022729"/>
    </source>
</evidence>
<dbReference type="InterPro" id="IPR050732">
    <property type="entry name" value="Beta-glucan_modifiers"/>
</dbReference>
<evidence type="ECO:0000256" key="7">
    <source>
        <dbReference type="ARBA" id="ARBA00022801"/>
    </source>
</evidence>
<keyword evidence="6" id="KW-0732">Signal</keyword>
<organism evidence="16 17">
    <name type="scientific">Algibacter marinivivus</name>
    <dbReference type="NCBI Taxonomy" id="2100723"/>
    <lineage>
        <taxon>Bacteria</taxon>
        <taxon>Pseudomonadati</taxon>
        <taxon>Bacteroidota</taxon>
        <taxon>Flavobacteriia</taxon>
        <taxon>Flavobacteriales</taxon>
        <taxon>Flavobacteriaceae</taxon>
        <taxon>Algibacter</taxon>
    </lineage>
</organism>
<evidence type="ECO:0000256" key="2">
    <source>
        <dbReference type="ARBA" id="ARBA00004236"/>
    </source>
</evidence>
<sequence>MSFRRNKIMSLSGSSLDNKTTKGLQNCYKRVLKKGMHGLCFSPYEEGQEPGDQLSEKQIRRRLKIIKPYTNWVRSFSCTDGNELIPKIAKEMGMKTLVGAWLGSDTDINKKEIEGLKKLSNNGYVDIAAVGNEVMYRGDLTEEELLSFIQDVKNDIKDVPVGYVDAYYEFVYRPNITEACDIILANCYPYWEGCSIEYSLLYMKDMYNQALKAGNGKKVIITETGWPSQGEGLNSAFPSTDNAMKYFINTQLWSKEDNIDIFYFSSFDESWKVGAEGDVGAYWGLWDKNENLNFVDNRTNIKSLKKRIKPNWV</sequence>
<keyword evidence="10" id="KW-0119">Carbohydrate metabolism</keyword>
<keyword evidence="3" id="KW-1003">Cell membrane</keyword>
<evidence type="ECO:0000256" key="10">
    <source>
        <dbReference type="ARBA" id="ARBA00023277"/>
    </source>
</evidence>
<keyword evidence="11" id="KW-0961">Cell wall biogenesis/degradation</keyword>
<proteinExistence type="predicted"/>
<reference evidence="16" key="2">
    <citation type="submission" date="2018-05" db="EMBL/GenBank/DDBJ databases">
        <authorList>
            <person name="Lanie J.A."/>
            <person name="Ng W.-L."/>
            <person name="Kazmierczak K.M."/>
            <person name="Andrzejewski T.M."/>
            <person name="Davidsen T.M."/>
            <person name="Wayne K.J."/>
            <person name="Tettelin H."/>
            <person name="Glass J.I."/>
            <person name="Rusch D."/>
            <person name="Podicherti R."/>
            <person name="Tsui H.-C.T."/>
            <person name="Winkler M.E."/>
        </authorList>
    </citation>
    <scope>NUCLEOTIDE SEQUENCE [LARGE SCALE GENOMIC DNA]</scope>
    <source>
        <strain evidence="16">ZY111</strain>
    </source>
</reference>
<dbReference type="GO" id="GO:0000272">
    <property type="term" value="P:polysaccharide catabolic process"/>
    <property type="evidence" value="ECO:0007669"/>
    <property type="project" value="UniProtKB-KW"/>
</dbReference>
<evidence type="ECO:0000313" key="16">
    <source>
        <dbReference type="EMBL" id="PWH83931.1"/>
    </source>
</evidence>
<dbReference type="Proteomes" id="UP000245375">
    <property type="component" value="Unassembled WGS sequence"/>
</dbReference>
<keyword evidence="8" id="KW-0472">Membrane</keyword>
<keyword evidence="17" id="KW-1185">Reference proteome</keyword>
<evidence type="ECO:0000256" key="11">
    <source>
        <dbReference type="ARBA" id="ARBA00023316"/>
    </source>
</evidence>
<keyword evidence="5" id="KW-0964">Secreted</keyword>
<dbReference type="InterPro" id="IPR000490">
    <property type="entry name" value="Glyco_hydro_17"/>
</dbReference>
<dbReference type="GO" id="GO:0005576">
    <property type="term" value="C:extracellular region"/>
    <property type="evidence" value="ECO:0007669"/>
    <property type="project" value="TreeGrafter"/>
</dbReference>
<evidence type="ECO:0000256" key="3">
    <source>
        <dbReference type="ARBA" id="ARBA00022475"/>
    </source>
</evidence>
<evidence type="ECO:0000256" key="13">
    <source>
        <dbReference type="ARBA" id="ARBA00037649"/>
    </source>
</evidence>
<reference evidence="16" key="1">
    <citation type="submission" date="2018-05" db="EMBL/GenBank/DDBJ databases">
        <title>Algibacter marinivivus sp. nov., isolated from sample around a algae.</title>
        <authorList>
            <person name="Zhong X."/>
        </authorList>
    </citation>
    <scope>NUCLEOTIDE SEQUENCE [LARGE SCALE GENOMIC DNA]</scope>
    <source>
        <strain evidence="16">ZY111</strain>
    </source>
</reference>
<dbReference type="Pfam" id="PF00332">
    <property type="entry name" value="Glyco_hydro_17"/>
    <property type="match status" value="1"/>
</dbReference>
<dbReference type="OrthoDB" id="9806824at2"/>
<evidence type="ECO:0000256" key="8">
    <source>
        <dbReference type="ARBA" id="ARBA00023136"/>
    </source>
</evidence>
<dbReference type="GO" id="GO:0009986">
    <property type="term" value="C:cell surface"/>
    <property type="evidence" value="ECO:0007669"/>
    <property type="project" value="TreeGrafter"/>
</dbReference>
<evidence type="ECO:0000256" key="15">
    <source>
        <dbReference type="ARBA" id="ARBA00043078"/>
    </source>
</evidence>
<evidence type="ECO:0000256" key="14">
    <source>
        <dbReference type="ARBA" id="ARBA00042373"/>
    </source>
</evidence>
<comment type="caution">
    <text evidence="16">The sequence shown here is derived from an EMBL/GenBank/DDBJ whole genome shotgun (WGS) entry which is preliminary data.</text>
</comment>